<reference evidence="2 3" key="1">
    <citation type="journal article" date="2012" name="Proc. Natl. Acad. Sci. U.S.A.">
        <title>Comparative genomics of Ceriporiopsis subvermispora and Phanerochaete chrysosporium provide insight into selective ligninolysis.</title>
        <authorList>
            <person name="Fernandez-Fueyo E."/>
            <person name="Ruiz-Duenas F.J."/>
            <person name="Ferreira P."/>
            <person name="Floudas D."/>
            <person name="Hibbett D.S."/>
            <person name="Canessa P."/>
            <person name="Larrondo L.F."/>
            <person name="James T.Y."/>
            <person name="Seelenfreund D."/>
            <person name="Lobos S."/>
            <person name="Polanco R."/>
            <person name="Tello M."/>
            <person name="Honda Y."/>
            <person name="Watanabe T."/>
            <person name="Watanabe T."/>
            <person name="Ryu J.S."/>
            <person name="Kubicek C.P."/>
            <person name="Schmoll M."/>
            <person name="Gaskell J."/>
            <person name="Hammel K.E."/>
            <person name="St John F.J."/>
            <person name="Vanden Wymelenberg A."/>
            <person name="Sabat G."/>
            <person name="Splinter BonDurant S."/>
            <person name="Syed K."/>
            <person name="Yadav J.S."/>
            <person name="Doddapaneni H."/>
            <person name="Subramanian V."/>
            <person name="Lavin J.L."/>
            <person name="Oguiza J.A."/>
            <person name="Perez G."/>
            <person name="Pisabarro A.G."/>
            <person name="Ramirez L."/>
            <person name="Santoyo F."/>
            <person name="Master E."/>
            <person name="Coutinho P.M."/>
            <person name="Henrissat B."/>
            <person name="Lombard V."/>
            <person name="Magnuson J.K."/>
            <person name="Kuees U."/>
            <person name="Hori C."/>
            <person name="Igarashi K."/>
            <person name="Samejima M."/>
            <person name="Held B.W."/>
            <person name="Barry K.W."/>
            <person name="LaButti K.M."/>
            <person name="Lapidus A."/>
            <person name="Lindquist E.A."/>
            <person name="Lucas S.M."/>
            <person name="Riley R."/>
            <person name="Salamov A.A."/>
            <person name="Hoffmeister D."/>
            <person name="Schwenk D."/>
            <person name="Hadar Y."/>
            <person name="Yarden O."/>
            <person name="de Vries R.P."/>
            <person name="Wiebenga A."/>
            <person name="Stenlid J."/>
            <person name="Eastwood D."/>
            <person name="Grigoriev I.V."/>
            <person name="Berka R.M."/>
            <person name="Blanchette R.A."/>
            <person name="Kersten P."/>
            <person name="Martinez A.T."/>
            <person name="Vicuna R."/>
            <person name="Cullen D."/>
        </authorList>
    </citation>
    <scope>NUCLEOTIDE SEQUENCE [LARGE SCALE GENOMIC DNA]</scope>
    <source>
        <strain evidence="2 3">B</strain>
    </source>
</reference>
<dbReference type="EMBL" id="KB445794">
    <property type="protein sequence ID" value="EMD39227.1"/>
    <property type="molecule type" value="Genomic_DNA"/>
</dbReference>
<dbReference type="HOGENOM" id="CLU_086084_0_0_1"/>
<evidence type="ECO:0000313" key="3">
    <source>
        <dbReference type="Proteomes" id="UP000016930"/>
    </source>
</evidence>
<feature type="region of interest" description="Disordered" evidence="1">
    <location>
        <begin position="53"/>
        <end position="78"/>
    </location>
</feature>
<evidence type="ECO:0000256" key="1">
    <source>
        <dbReference type="SAM" id="MobiDB-lite"/>
    </source>
</evidence>
<feature type="compositionally biased region" description="Basic and acidic residues" evidence="1">
    <location>
        <begin position="53"/>
        <end position="62"/>
    </location>
</feature>
<proteinExistence type="predicted"/>
<name>M2RL75_CERS8</name>
<protein>
    <submittedName>
        <fullName evidence="2">Uncharacterized protein</fullName>
    </submittedName>
</protein>
<sequence length="282" mass="31813">MSQMSERNRVRMRILQDHLQQIANNRPRNESAQVVEEGLTYAFAISLLDEKHESDNGGERRVSGGISETDLRRYGTPLQPRSDQYDLAISNELKSALFSILDYWSDADQGTSTAESELKQQASNSREQRTRIQQLVEEVNDVHPRLEEDLRTALLTLPSIINASRDAEADALALSIETSLLKLSLFRARTHLALYSHTSPTDPRATMSEALSAVQAHLQEKAREQAEEEARLDEAIGEYEAVMSLVERGGGGYKQVVEDMARVKRETEECRKDLRRLGWTGT</sequence>
<gene>
    <name evidence="2" type="ORF">CERSUDRAFT_93275</name>
</gene>
<dbReference type="Proteomes" id="UP000016930">
    <property type="component" value="Unassembled WGS sequence"/>
</dbReference>
<dbReference type="OrthoDB" id="3244737at2759"/>
<accession>M2RL75</accession>
<dbReference type="AlphaFoldDB" id="M2RL75"/>
<evidence type="ECO:0000313" key="2">
    <source>
        <dbReference type="EMBL" id="EMD39227.1"/>
    </source>
</evidence>
<keyword evidence="3" id="KW-1185">Reference proteome</keyword>
<organism evidence="2 3">
    <name type="scientific">Ceriporiopsis subvermispora (strain B)</name>
    <name type="common">White-rot fungus</name>
    <name type="synonym">Gelatoporia subvermispora</name>
    <dbReference type="NCBI Taxonomy" id="914234"/>
    <lineage>
        <taxon>Eukaryota</taxon>
        <taxon>Fungi</taxon>
        <taxon>Dikarya</taxon>
        <taxon>Basidiomycota</taxon>
        <taxon>Agaricomycotina</taxon>
        <taxon>Agaricomycetes</taxon>
        <taxon>Polyporales</taxon>
        <taxon>Gelatoporiaceae</taxon>
        <taxon>Gelatoporia</taxon>
    </lineage>
</organism>